<feature type="domain" description="Response regulatory" evidence="6">
    <location>
        <begin position="41"/>
        <end position="155"/>
    </location>
</feature>
<name>A0A4R5L633_9BURK</name>
<reference evidence="8 9" key="1">
    <citation type="submission" date="2019-03" db="EMBL/GenBank/DDBJ databases">
        <title>Paraburkholderia sp. isolated from native Mimosa gymnas in Guartela State Park, Brazil.</title>
        <authorList>
            <person name="Paulitsch F."/>
            <person name="Hungria M."/>
            <person name="Delamuta J.R.M."/>
            <person name="Ribeiro R.A."/>
            <person name="Dall'Agnol R."/>
            <person name="Silva J.S.B."/>
        </authorList>
    </citation>
    <scope>NUCLEOTIDE SEQUENCE [LARGE SCALE GENOMIC DNA]</scope>
    <source>
        <strain evidence="8 9">CNPSo 3008</strain>
    </source>
</reference>
<dbReference type="OrthoDB" id="9802426at2"/>
<keyword evidence="2 5" id="KW-0238">DNA-binding</keyword>
<feature type="domain" description="OmpR/PhoB-type" evidence="7">
    <location>
        <begin position="162"/>
        <end position="256"/>
    </location>
</feature>
<dbReference type="Proteomes" id="UP000295606">
    <property type="component" value="Unassembled WGS sequence"/>
</dbReference>
<dbReference type="GO" id="GO:0000976">
    <property type="term" value="F:transcription cis-regulatory region binding"/>
    <property type="evidence" value="ECO:0007669"/>
    <property type="project" value="TreeGrafter"/>
</dbReference>
<dbReference type="RefSeq" id="WP_133187014.1">
    <property type="nucleotide sequence ID" value="NZ_SMOD01000030.1"/>
</dbReference>
<dbReference type="Pfam" id="PF00486">
    <property type="entry name" value="Trans_reg_C"/>
    <property type="match status" value="1"/>
</dbReference>
<dbReference type="GO" id="GO:0006355">
    <property type="term" value="P:regulation of DNA-templated transcription"/>
    <property type="evidence" value="ECO:0007669"/>
    <property type="project" value="InterPro"/>
</dbReference>
<evidence type="ECO:0000259" key="7">
    <source>
        <dbReference type="PROSITE" id="PS51755"/>
    </source>
</evidence>
<evidence type="ECO:0000256" key="5">
    <source>
        <dbReference type="PROSITE-ProRule" id="PRU01091"/>
    </source>
</evidence>
<protein>
    <submittedName>
        <fullName evidence="8">Response regulator transcription factor</fullName>
    </submittedName>
</protein>
<comment type="caution">
    <text evidence="8">The sequence shown here is derived from an EMBL/GenBank/DDBJ whole genome shotgun (WGS) entry which is preliminary data.</text>
</comment>
<organism evidence="8 9">
    <name type="scientific">Paraburkholderia guartelaensis</name>
    <dbReference type="NCBI Taxonomy" id="2546446"/>
    <lineage>
        <taxon>Bacteria</taxon>
        <taxon>Pseudomonadati</taxon>
        <taxon>Pseudomonadota</taxon>
        <taxon>Betaproteobacteria</taxon>
        <taxon>Burkholderiales</taxon>
        <taxon>Burkholderiaceae</taxon>
        <taxon>Paraburkholderia</taxon>
    </lineage>
</organism>
<dbReference type="PROSITE" id="PS50110">
    <property type="entry name" value="RESPONSE_REGULATORY"/>
    <property type="match status" value="1"/>
</dbReference>
<dbReference type="CDD" id="cd00383">
    <property type="entry name" value="trans_reg_C"/>
    <property type="match status" value="1"/>
</dbReference>
<dbReference type="AlphaFoldDB" id="A0A4R5L633"/>
<dbReference type="GO" id="GO:0032993">
    <property type="term" value="C:protein-DNA complex"/>
    <property type="evidence" value="ECO:0007669"/>
    <property type="project" value="TreeGrafter"/>
</dbReference>
<keyword evidence="1" id="KW-0805">Transcription regulation</keyword>
<evidence type="ECO:0000256" key="3">
    <source>
        <dbReference type="ARBA" id="ARBA00023163"/>
    </source>
</evidence>
<dbReference type="InterPro" id="IPR036388">
    <property type="entry name" value="WH-like_DNA-bd_sf"/>
</dbReference>
<evidence type="ECO:0000313" key="9">
    <source>
        <dbReference type="Proteomes" id="UP000295606"/>
    </source>
</evidence>
<dbReference type="GO" id="GO:0005829">
    <property type="term" value="C:cytosol"/>
    <property type="evidence" value="ECO:0007669"/>
    <property type="project" value="TreeGrafter"/>
</dbReference>
<accession>A0A4R5L633</accession>
<keyword evidence="3" id="KW-0804">Transcription</keyword>
<dbReference type="InterPro" id="IPR011006">
    <property type="entry name" value="CheY-like_superfamily"/>
</dbReference>
<dbReference type="PANTHER" id="PTHR48111">
    <property type="entry name" value="REGULATOR OF RPOS"/>
    <property type="match status" value="1"/>
</dbReference>
<proteinExistence type="predicted"/>
<dbReference type="PANTHER" id="PTHR48111:SF67">
    <property type="entry name" value="TRANSCRIPTIONAL REGULATORY PROTEIN TCTD"/>
    <property type="match status" value="1"/>
</dbReference>
<dbReference type="Gene3D" id="3.40.50.2300">
    <property type="match status" value="1"/>
</dbReference>
<evidence type="ECO:0000256" key="1">
    <source>
        <dbReference type="ARBA" id="ARBA00023015"/>
    </source>
</evidence>
<dbReference type="InterPro" id="IPR001789">
    <property type="entry name" value="Sig_transdc_resp-reg_receiver"/>
</dbReference>
<evidence type="ECO:0000313" key="8">
    <source>
        <dbReference type="EMBL" id="TDG04281.1"/>
    </source>
</evidence>
<dbReference type="InterPro" id="IPR039420">
    <property type="entry name" value="WalR-like"/>
</dbReference>
<sequence length="258" mass="28752">MYAAWVIASGHSRETGARWTGTTAVHNAVTTPSQWLETHVRMLLVHDDDSIALQVVTQMHLAGYEVDWASSEYEAELSLRYRCHDIVLLAFGDSGVDAFELLRRYRRLGGNAAVVALIPRGLLASPMVVLDGGADDYLTTPFDLEDLRSRVRVLMRRPHRVQGPVVLGNLTVNQLDDQVLLDDMPVTLRPSEYRLLTALVNEPMRVFSRSELALHLFGRTRAASGSAVDVVVHGLRRKLGPEKIVTIRGVGYRMRQTA</sequence>
<dbReference type="Gene3D" id="1.10.10.10">
    <property type="entry name" value="Winged helix-like DNA-binding domain superfamily/Winged helix DNA-binding domain"/>
    <property type="match status" value="1"/>
</dbReference>
<dbReference type="SUPFAM" id="SSF52172">
    <property type="entry name" value="CheY-like"/>
    <property type="match status" value="1"/>
</dbReference>
<dbReference type="EMBL" id="SMOD01000030">
    <property type="protein sequence ID" value="TDG04281.1"/>
    <property type="molecule type" value="Genomic_DNA"/>
</dbReference>
<dbReference type="SUPFAM" id="SSF46894">
    <property type="entry name" value="C-terminal effector domain of the bipartite response regulators"/>
    <property type="match status" value="1"/>
</dbReference>
<dbReference type="SMART" id="SM00862">
    <property type="entry name" value="Trans_reg_C"/>
    <property type="match status" value="1"/>
</dbReference>
<dbReference type="PROSITE" id="PS51755">
    <property type="entry name" value="OMPR_PHOB"/>
    <property type="match status" value="1"/>
</dbReference>
<feature type="DNA-binding region" description="OmpR/PhoB-type" evidence="5">
    <location>
        <begin position="162"/>
        <end position="256"/>
    </location>
</feature>
<evidence type="ECO:0000259" key="6">
    <source>
        <dbReference type="PROSITE" id="PS50110"/>
    </source>
</evidence>
<evidence type="ECO:0000256" key="2">
    <source>
        <dbReference type="ARBA" id="ARBA00023125"/>
    </source>
</evidence>
<evidence type="ECO:0000256" key="4">
    <source>
        <dbReference type="PROSITE-ProRule" id="PRU00169"/>
    </source>
</evidence>
<dbReference type="InterPro" id="IPR001867">
    <property type="entry name" value="OmpR/PhoB-type_DNA-bd"/>
</dbReference>
<dbReference type="InterPro" id="IPR016032">
    <property type="entry name" value="Sig_transdc_resp-reg_C-effctor"/>
</dbReference>
<gene>
    <name evidence="8" type="ORF">E1N52_30915</name>
</gene>
<dbReference type="GO" id="GO:0000156">
    <property type="term" value="F:phosphorelay response regulator activity"/>
    <property type="evidence" value="ECO:0007669"/>
    <property type="project" value="TreeGrafter"/>
</dbReference>
<comment type="caution">
    <text evidence="4">Lacks conserved residue(s) required for the propagation of feature annotation.</text>
</comment>
<dbReference type="SMART" id="SM00448">
    <property type="entry name" value="REC"/>
    <property type="match status" value="1"/>
</dbReference>